<feature type="transmembrane region" description="Helical" evidence="6">
    <location>
        <begin position="366"/>
        <end position="384"/>
    </location>
</feature>
<feature type="transmembrane region" description="Helical" evidence="6">
    <location>
        <begin position="432"/>
        <end position="452"/>
    </location>
</feature>
<feature type="transmembrane region" description="Helical" evidence="6">
    <location>
        <begin position="86"/>
        <end position="109"/>
    </location>
</feature>
<dbReference type="SUPFAM" id="SSF103473">
    <property type="entry name" value="MFS general substrate transporter"/>
    <property type="match status" value="1"/>
</dbReference>
<evidence type="ECO:0000256" key="4">
    <source>
        <dbReference type="ARBA" id="ARBA00023136"/>
    </source>
</evidence>
<dbReference type="STRING" id="1561998.A0A1I7TXB2"/>
<keyword evidence="7" id="KW-1185">Reference proteome</keyword>
<proteinExistence type="predicted"/>
<comment type="subcellular location">
    <subcellularLocation>
        <location evidence="1">Membrane</location>
        <topology evidence="1">Multi-pass membrane protein</topology>
    </subcellularLocation>
</comment>
<feature type="transmembrane region" description="Helical" evidence="6">
    <location>
        <begin position="333"/>
        <end position="354"/>
    </location>
</feature>
<feature type="transmembrane region" description="Helical" evidence="6">
    <location>
        <begin position="253"/>
        <end position="272"/>
    </location>
</feature>
<dbReference type="InterPro" id="IPR011701">
    <property type="entry name" value="MFS"/>
</dbReference>
<feature type="transmembrane region" description="Helical" evidence="6">
    <location>
        <begin position="121"/>
        <end position="143"/>
    </location>
</feature>
<keyword evidence="2 6" id="KW-0812">Transmembrane</keyword>
<dbReference type="WBParaSite" id="Csp11.Scaffold629.g12731.t1">
    <property type="protein sequence ID" value="Csp11.Scaffold629.g12731.t1"/>
    <property type="gene ID" value="Csp11.Scaffold629.g12731"/>
</dbReference>
<feature type="transmembrane region" description="Helical" evidence="6">
    <location>
        <begin position="221"/>
        <end position="241"/>
    </location>
</feature>
<dbReference type="Proteomes" id="UP000095282">
    <property type="component" value="Unplaced"/>
</dbReference>
<feature type="transmembrane region" description="Helical" evidence="6">
    <location>
        <begin position="300"/>
        <end position="321"/>
    </location>
</feature>
<evidence type="ECO:0000313" key="7">
    <source>
        <dbReference type="Proteomes" id="UP000095282"/>
    </source>
</evidence>
<dbReference type="InterPro" id="IPR036259">
    <property type="entry name" value="MFS_trans_sf"/>
</dbReference>
<evidence type="ECO:0000256" key="3">
    <source>
        <dbReference type="ARBA" id="ARBA00022989"/>
    </source>
</evidence>
<keyword evidence="4 6" id="KW-0472">Membrane</keyword>
<dbReference type="PANTHER" id="PTHR10924">
    <property type="entry name" value="MAJOR FACILITATOR SUPERFAMILY PROTEIN-RELATED"/>
    <property type="match status" value="1"/>
</dbReference>
<dbReference type="PANTHER" id="PTHR10924:SF6">
    <property type="entry name" value="SOLUTE CARRIER FAMILY 49 MEMBER A3"/>
    <property type="match status" value="1"/>
</dbReference>
<dbReference type="GO" id="GO:0022857">
    <property type="term" value="F:transmembrane transporter activity"/>
    <property type="evidence" value="ECO:0007669"/>
    <property type="project" value="InterPro"/>
</dbReference>
<evidence type="ECO:0000256" key="5">
    <source>
        <dbReference type="SAM" id="MobiDB-lite"/>
    </source>
</evidence>
<evidence type="ECO:0000256" key="2">
    <source>
        <dbReference type="ARBA" id="ARBA00022692"/>
    </source>
</evidence>
<keyword evidence="3 6" id="KW-1133">Transmembrane helix</keyword>
<feature type="transmembrane region" description="Helical" evidence="6">
    <location>
        <begin position="482"/>
        <end position="503"/>
    </location>
</feature>
<dbReference type="AlphaFoldDB" id="A0A1I7TXB2"/>
<reference evidence="8" key="1">
    <citation type="submission" date="2016-11" db="UniProtKB">
        <authorList>
            <consortium name="WormBaseParasite"/>
        </authorList>
    </citation>
    <scope>IDENTIFICATION</scope>
</reference>
<accession>A0A1I7TXB2</accession>
<dbReference type="eggNOG" id="KOG2563">
    <property type="taxonomic scope" value="Eukaryota"/>
</dbReference>
<feature type="transmembrane region" description="Helical" evidence="6">
    <location>
        <begin position="390"/>
        <end position="411"/>
    </location>
</feature>
<evidence type="ECO:0000256" key="6">
    <source>
        <dbReference type="SAM" id="Phobius"/>
    </source>
</evidence>
<dbReference type="GO" id="GO:0016020">
    <property type="term" value="C:membrane"/>
    <property type="evidence" value="ECO:0007669"/>
    <property type="project" value="UniProtKB-SubCell"/>
</dbReference>
<dbReference type="InterPro" id="IPR049680">
    <property type="entry name" value="FLVCR1-2_SLC49-like"/>
</dbReference>
<name>A0A1I7TXB2_9PELO</name>
<evidence type="ECO:0000256" key="1">
    <source>
        <dbReference type="ARBA" id="ARBA00004141"/>
    </source>
</evidence>
<feature type="region of interest" description="Disordered" evidence="5">
    <location>
        <begin position="1"/>
        <end position="22"/>
    </location>
</feature>
<protein>
    <submittedName>
        <fullName evidence="8">MFS domain-containing protein</fullName>
    </submittedName>
</protein>
<feature type="transmembrane region" description="Helical" evidence="6">
    <location>
        <begin position="181"/>
        <end position="201"/>
    </location>
</feature>
<evidence type="ECO:0000313" key="8">
    <source>
        <dbReference type="WBParaSite" id="Csp11.Scaffold629.g12731.t1"/>
    </source>
</evidence>
<organism evidence="7 8">
    <name type="scientific">Caenorhabditis tropicalis</name>
    <dbReference type="NCBI Taxonomy" id="1561998"/>
    <lineage>
        <taxon>Eukaryota</taxon>
        <taxon>Metazoa</taxon>
        <taxon>Ecdysozoa</taxon>
        <taxon>Nematoda</taxon>
        <taxon>Chromadorea</taxon>
        <taxon>Rhabditida</taxon>
        <taxon>Rhabditina</taxon>
        <taxon>Rhabditomorpha</taxon>
        <taxon>Rhabditoidea</taxon>
        <taxon>Rhabditidae</taxon>
        <taxon>Peloderinae</taxon>
        <taxon>Caenorhabditis</taxon>
    </lineage>
</organism>
<dbReference type="Gene3D" id="1.20.1250.20">
    <property type="entry name" value="MFS general substrate transporter like domains"/>
    <property type="match status" value="2"/>
</dbReference>
<sequence>MDMDMKDLRPHTAHNGEEHREAVTEVVEQQITETANDGMDVSCKIEIIRDLPAKNRFVPDAYINETIEVLPEKRVAFQNVGDSKRWLMMILVVLINFSNTCSWIAYAPVGNYVNGFYGEATATWISMVFLLIAVPFSFIGMYIGSVTGVTAALLCAACPNFFGALVRWMSSLSAINPAFRFQTLVIGQVVAGASYTFLLYLPSKVSDTWFPPSERTLATTIGVMANPAGVMFVNLISPLLVQSSRDVPILNAFLALLCSMTMLAVFFGIFCYKTKENVTTDLKSKLFFESMGRCFKNRTYIILFISLGGGIAMFNSLYTMMSQMICPSGHGNAWAGYYAISMIVAGIVGATIASSIVDTHRCYKEVMIVSMTAASLFGIAFIWMTRVEGIIGRIGLLIFSILLGTFGLAAYPVGLELAIECTYPVSPEVSSGFIVLMGQIMSIVMVYILKYFSKKIIIDDNIHSAEVCRTSSYDSINIPNDYFVPIIIVSIIATFLAIITMFMNPKYERSKNNNDNRFKKSDAEANKIFAAIASSTDID</sequence>
<feature type="transmembrane region" description="Helical" evidence="6">
    <location>
        <begin position="150"/>
        <end position="169"/>
    </location>
</feature>
<dbReference type="Pfam" id="PF07690">
    <property type="entry name" value="MFS_1"/>
    <property type="match status" value="1"/>
</dbReference>